<feature type="domain" description="ABC-type glycine betaine transport system substrate-binding" evidence="6">
    <location>
        <begin position="206"/>
        <end position="307"/>
    </location>
</feature>
<dbReference type="SUPFAM" id="SSF53850">
    <property type="entry name" value="Periplasmic binding protein-like II"/>
    <property type="match status" value="2"/>
</dbReference>
<evidence type="ECO:0000256" key="3">
    <source>
        <dbReference type="ARBA" id="ARBA00022475"/>
    </source>
</evidence>
<feature type="chain" id="PRO_5039079369" evidence="5">
    <location>
        <begin position="22"/>
        <end position="308"/>
    </location>
</feature>
<dbReference type="PROSITE" id="PS51257">
    <property type="entry name" value="PROKAR_LIPOPROTEIN"/>
    <property type="match status" value="1"/>
</dbReference>
<evidence type="ECO:0000256" key="2">
    <source>
        <dbReference type="ARBA" id="ARBA00022448"/>
    </source>
</evidence>
<dbReference type="GO" id="GO:0015226">
    <property type="term" value="F:carnitine transmembrane transporter activity"/>
    <property type="evidence" value="ECO:0007669"/>
    <property type="project" value="TreeGrafter"/>
</dbReference>
<keyword evidence="4" id="KW-0472">Membrane</keyword>
<dbReference type="AlphaFoldDB" id="A0A1T4XZD0"/>
<dbReference type="RefSeq" id="WP_078817151.1">
    <property type="nucleotide sequence ID" value="NZ_FUYJ01000002.1"/>
</dbReference>
<dbReference type="PANTHER" id="PTHR47737">
    <property type="entry name" value="GLYCINE BETAINE/PROLINE BETAINE TRANSPORT SYSTEM PERMEASE PROTEIN PROW"/>
    <property type="match status" value="1"/>
</dbReference>
<evidence type="ECO:0000256" key="4">
    <source>
        <dbReference type="ARBA" id="ARBA00023136"/>
    </source>
</evidence>
<evidence type="ECO:0000256" key="1">
    <source>
        <dbReference type="ARBA" id="ARBA00004236"/>
    </source>
</evidence>
<dbReference type="InterPro" id="IPR007210">
    <property type="entry name" value="ABC_Gly_betaine_transp_sub-bd"/>
</dbReference>
<keyword evidence="5" id="KW-0732">Signal</keyword>
<feature type="domain" description="ABC-type glycine betaine transport system substrate-binding" evidence="6">
    <location>
        <begin position="46"/>
        <end position="187"/>
    </location>
</feature>
<evidence type="ECO:0000313" key="7">
    <source>
        <dbReference type="EMBL" id="SKA94924.1"/>
    </source>
</evidence>
<reference evidence="8" key="1">
    <citation type="submission" date="2017-02" db="EMBL/GenBank/DDBJ databases">
        <authorList>
            <person name="Varghese N."/>
            <person name="Submissions S."/>
        </authorList>
    </citation>
    <scope>NUCLEOTIDE SEQUENCE [LARGE SCALE GENOMIC DNA]</scope>
    <source>
        <strain evidence="8">DSM 23966</strain>
    </source>
</reference>
<dbReference type="GO" id="GO:0015871">
    <property type="term" value="P:choline transport"/>
    <property type="evidence" value="ECO:0007669"/>
    <property type="project" value="TreeGrafter"/>
</dbReference>
<dbReference type="Gene3D" id="3.10.105.10">
    <property type="entry name" value="Dipeptide-binding Protein, Domain 3"/>
    <property type="match status" value="1"/>
</dbReference>
<comment type="subcellular location">
    <subcellularLocation>
        <location evidence="1">Cell membrane</location>
    </subcellularLocation>
</comment>
<keyword evidence="2" id="KW-0813">Transport</keyword>
<dbReference type="Proteomes" id="UP000190042">
    <property type="component" value="Unassembled WGS sequence"/>
</dbReference>
<gene>
    <name evidence="7" type="ORF">SAMN04244570_1505</name>
</gene>
<dbReference type="GO" id="GO:0005275">
    <property type="term" value="F:amine transmembrane transporter activity"/>
    <property type="evidence" value="ECO:0007669"/>
    <property type="project" value="TreeGrafter"/>
</dbReference>
<evidence type="ECO:0000259" key="6">
    <source>
        <dbReference type="Pfam" id="PF04069"/>
    </source>
</evidence>
<dbReference type="GO" id="GO:0043190">
    <property type="term" value="C:ATP-binding cassette (ABC) transporter complex"/>
    <property type="evidence" value="ECO:0007669"/>
    <property type="project" value="InterPro"/>
</dbReference>
<name>A0A1T4XZD0_9BACL</name>
<feature type="signal peptide" evidence="5">
    <location>
        <begin position="1"/>
        <end position="21"/>
    </location>
</feature>
<proteinExistence type="predicted"/>
<dbReference type="Gene3D" id="3.40.190.100">
    <property type="entry name" value="Glycine betaine-binding periplasmic protein, domain 2"/>
    <property type="match status" value="1"/>
</dbReference>
<evidence type="ECO:0000313" key="8">
    <source>
        <dbReference type="Proteomes" id="UP000190042"/>
    </source>
</evidence>
<dbReference type="CDD" id="cd13639">
    <property type="entry name" value="PBP2_OpuAC_like"/>
    <property type="match status" value="1"/>
</dbReference>
<dbReference type="GO" id="GO:0031460">
    <property type="term" value="P:glycine betaine transport"/>
    <property type="evidence" value="ECO:0007669"/>
    <property type="project" value="TreeGrafter"/>
</dbReference>
<sequence length="308" mass="33680">MSFKKKVLGFSSVALLAVGLAACGGDKNEDTSKTDGDKDATGATESIGKAVDYKITGIDPGAGIMEATDRALEDYNLEKWDVVTGSGAAMTAALKKAYDKEEPIIVTGWSPHWKFAKYDLKYLEDPEGSYGGAEEIHTIGRLGLEEDLPEAYQVLKNFHWTEEDMAEIMVEIIDGEDPKVAAQNWIDANEDKVAEWTDGVEKVDGDTIKFVYVAWDSTVASTNMMALVLEDLGYKVEMSQVEAGPMYTAVADGSADVLLAGWLPITHATYMEKFEDKLDDIGVSMEDVKIGLVVPTYMEIDSIEDLKE</sequence>
<organism evidence="7 8">
    <name type="scientific">Sporosarcina newyorkensis</name>
    <dbReference type="NCBI Taxonomy" id="759851"/>
    <lineage>
        <taxon>Bacteria</taxon>
        <taxon>Bacillati</taxon>
        <taxon>Bacillota</taxon>
        <taxon>Bacilli</taxon>
        <taxon>Bacillales</taxon>
        <taxon>Caryophanaceae</taxon>
        <taxon>Sporosarcina</taxon>
    </lineage>
</organism>
<keyword evidence="8" id="KW-1185">Reference proteome</keyword>
<dbReference type="EMBL" id="FUYJ01000002">
    <property type="protein sequence ID" value="SKA94924.1"/>
    <property type="molecule type" value="Genomic_DNA"/>
</dbReference>
<accession>A0A1T4XZD0</accession>
<evidence type="ECO:0000256" key="5">
    <source>
        <dbReference type="SAM" id="SignalP"/>
    </source>
</evidence>
<keyword evidence="3" id="KW-1003">Cell membrane</keyword>
<dbReference type="Pfam" id="PF04069">
    <property type="entry name" value="OpuAC"/>
    <property type="match status" value="2"/>
</dbReference>
<protein>
    <submittedName>
        <fullName evidence="7">Glycine betaine/proline transport system substrate-binding protein</fullName>
    </submittedName>
</protein>
<dbReference type="PANTHER" id="PTHR47737:SF1">
    <property type="entry name" value="GLYCINE BETAINE_PROLINE BETAINE TRANSPORT SYSTEM PERMEASE PROTEIN PROW"/>
    <property type="match status" value="1"/>
</dbReference>